<reference evidence="1 2" key="1">
    <citation type="submission" date="2017-11" db="EMBL/GenBank/DDBJ databases">
        <title>Evolution of Phototrophy in the Chloroflexi Phylum Driven by Horizontal Gene Transfer.</title>
        <authorList>
            <person name="Ward L.M."/>
            <person name="Hemp J."/>
            <person name="Shih P.M."/>
            <person name="Mcglynn S.E."/>
            <person name="Fischer W."/>
        </authorList>
    </citation>
    <scope>NUCLEOTIDE SEQUENCE [LARGE SCALE GENOMIC DNA]</scope>
    <source>
        <strain evidence="1">JP3_13</strain>
    </source>
</reference>
<proteinExistence type="predicted"/>
<sequence>MTSSTAPSATAESAVTRQVIVRLDDRMRLIAAVLAATNYPEKSQEQRKHGTHAHARATRKWLIDFMSHPAVHAAQALLDQGMPPKAFFAYALRLSFPALEADLPQPRWIPPRWHEHLRHFYEQTRLAEWWENESPHWQTAVRHLRETFANVDLYAFLEPFVGRVAETLVFMPNICYPSDQTIGLQVGGELVVIMPPPIAWGDSAPWPYKDDPALAYRSALAEYGALLMNAYLQQHADVVASISDRPLPIVEDQYAARRPSWHSQFIGVFVASITALFLEDSVSALEARSFTQYMQKVEHLTALPTAVSVIRRYLEDYRSGRYASFAEFIPKLPNLLKVGKTISAL</sequence>
<dbReference type="AlphaFoldDB" id="A0A2M8PIC4"/>
<evidence type="ECO:0000313" key="1">
    <source>
        <dbReference type="EMBL" id="PJF37302.1"/>
    </source>
</evidence>
<accession>A0A2M8PIC4</accession>
<organism evidence="1 2">
    <name type="scientific">Candidatus Thermofonsia Clade 1 bacterium</name>
    <dbReference type="NCBI Taxonomy" id="2364210"/>
    <lineage>
        <taxon>Bacteria</taxon>
        <taxon>Bacillati</taxon>
        <taxon>Chloroflexota</taxon>
        <taxon>Candidatus Thermofontia</taxon>
        <taxon>Candidatus Thermofonsia Clade 1</taxon>
    </lineage>
</organism>
<dbReference type="EMBL" id="PGTM01000006">
    <property type="protein sequence ID" value="PJF37302.1"/>
    <property type="molecule type" value="Genomic_DNA"/>
</dbReference>
<gene>
    <name evidence="1" type="ORF">CUN49_00945</name>
</gene>
<evidence type="ECO:0000313" key="2">
    <source>
        <dbReference type="Proteomes" id="UP000229681"/>
    </source>
</evidence>
<protein>
    <submittedName>
        <fullName evidence="1">Uncharacterized protein</fullName>
    </submittedName>
</protein>
<name>A0A2M8PIC4_9CHLR</name>
<comment type="caution">
    <text evidence="1">The sequence shown here is derived from an EMBL/GenBank/DDBJ whole genome shotgun (WGS) entry which is preliminary data.</text>
</comment>
<dbReference type="Proteomes" id="UP000229681">
    <property type="component" value="Unassembled WGS sequence"/>
</dbReference>